<keyword evidence="10" id="KW-0378">Hydrolase</keyword>
<proteinExistence type="predicted"/>
<dbReference type="PROSITE" id="PS50165">
    <property type="entry name" value="UVRC"/>
    <property type="match status" value="1"/>
</dbReference>
<dbReference type="Pfam" id="PF22920">
    <property type="entry name" value="UvrC_RNaseH"/>
    <property type="match status" value="1"/>
</dbReference>
<organism evidence="10 11">
    <name type="scientific">Campylobacter iguaniorum</name>
    <dbReference type="NCBI Taxonomy" id="1244531"/>
    <lineage>
        <taxon>Bacteria</taxon>
        <taxon>Pseudomonadati</taxon>
        <taxon>Campylobacterota</taxon>
        <taxon>Epsilonproteobacteria</taxon>
        <taxon>Campylobacterales</taxon>
        <taxon>Campylobacteraceae</taxon>
        <taxon>Campylobacter</taxon>
    </lineage>
</organism>
<dbReference type="Gene3D" id="3.40.1440.10">
    <property type="entry name" value="GIY-YIG endonuclease"/>
    <property type="match status" value="1"/>
</dbReference>
<dbReference type="InterPro" id="IPR038476">
    <property type="entry name" value="UvrC_RNase_H_dom_sf"/>
</dbReference>
<dbReference type="SMART" id="SM00465">
    <property type="entry name" value="GIYc"/>
    <property type="match status" value="1"/>
</dbReference>
<dbReference type="InterPro" id="IPR000305">
    <property type="entry name" value="GIY-YIG_endonuc"/>
</dbReference>
<dbReference type="InterPro" id="IPR047296">
    <property type="entry name" value="GIY-YIG_UvrC_Cho"/>
</dbReference>
<dbReference type="EMBL" id="CP009043">
    <property type="protein sequence ID" value="AII15125.1"/>
    <property type="molecule type" value="Genomic_DNA"/>
</dbReference>
<dbReference type="KEGG" id="caj:CIG1485E_1292"/>
<dbReference type="NCBIfam" id="TIGR00194">
    <property type="entry name" value="uvrC"/>
    <property type="match status" value="1"/>
</dbReference>
<dbReference type="CDD" id="cd10434">
    <property type="entry name" value="GIY-YIG_UvrC_Cho"/>
    <property type="match status" value="1"/>
</dbReference>
<evidence type="ECO:0000256" key="6">
    <source>
        <dbReference type="ARBA" id="ARBA00023236"/>
    </source>
</evidence>
<evidence type="ECO:0000256" key="3">
    <source>
        <dbReference type="ARBA" id="ARBA00022769"/>
    </source>
</evidence>
<dbReference type="PANTHER" id="PTHR30562">
    <property type="entry name" value="UVRC/OXIDOREDUCTASE"/>
    <property type="match status" value="1"/>
</dbReference>
<evidence type="ECO:0000313" key="11">
    <source>
        <dbReference type="Proteomes" id="UP000028486"/>
    </source>
</evidence>
<evidence type="ECO:0000256" key="2">
    <source>
        <dbReference type="ARBA" id="ARBA00022763"/>
    </source>
</evidence>
<dbReference type="PANTHER" id="PTHR30562:SF1">
    <property type="entry name" value="UVRABC SYSTEM PROTEIN C"/>
    <property type="match status" value="1"/>
</dbReference>
<dbReference type="Proteomes" id="UP000028486">
    <property type="component" value="Chromosome"/>
</dbReference>
<dbReference type="GO" id="GO:0006289">
    <property type="term" value="P:nucleotide-excision repair"/>
    <property type="evidence" value="ECO:0007669"/>
    <property type="project" value="InterPro"/>
</dbReference>
<sequence>MLADELKSLPNSPGVYQYFDANSKLLYVGKAKVLKNRVKSYFSFTPTLAPSPRLSPRIAKMISEAVHIEWIEAPSESDALILENSFIKQLKPKYNILLRDDKTYPYIYIDLSLDFPRFEITRKVIKGKNIKYFGPFFKGAKEILEALYLEFKLVQKKSCLKDKKACLFHQIGRCEAPCIGKISKENYSKIVNEAIKKLKNPEQLIENLSNLMTNYAINENYEEAAKLRDSINTIKDISIKVEVDIARLEDFEAIAISCERGFVCSVRLSIRDGKVAFANHTLSKANDISNLDSSSLYKQILLEAFPPDEPVATGKIYTRDEFEDMELVSEILSKRHGKKFNISSPKSGDKKSICNVAFTNASSFIDKHLKTHNYEFLNEIKDYFKLTNLPIKIECFDNSHLFGSAPVAGMIAWELDKFKKEHYRHIHLKTTNDYDQMNEMLTHRALGFEKLSPPDLWVIDGGEALLNLAKNIIASSGANVDIIAISKEKVDAKAHRAKGSANDKIYTEFGKLSLSPNDKKLQFFQRLRDEAHRFAITFHQNTRKKQDMASSKLANLGVSQGSIKKLLNLFENFENIHNASFEEIAKATNKSVATKIFNSKSSY</sequence>
<dbReference type="Gene3D" id="4.10.860.10">
    <property type="entry name" value="UVR domain"/>
    <property type="match status" value="1"/>
</dbReference>
<dbReference type="GO" id="GO:0009432">
    <property type="term" value="P:SOS response"/>
    <property type="evidence" value="ECO:0007669"/>
    <property type="project" value="UniProtKB-KW"/>
</dbReference>
<dbReference type="EC" id="3.1.25.-" evidence="10"/>
<dbReference type="InterPro" id="IPR010994">
    <property type="entry name" value="RuvA_2-like"/>
</dbReference>
<accession>A0A076FA86</accession>
<dbReference type="InterPro" id="IPR001943">
    <property type="entry name" value="UVR_dom"/>
</dbReference>
<dbReference type="GO" id="GO:0009380">
    <property type="term" value="C:excinuclease repair complex"/>
    <property type="evidence" value="ECO:0007669"/>
    <property type="project" value="InterPro"/>
</dbReference>
<dbReference type="SUPFAM" id="SSF47781">
    <property type="entry name" value="RuvA domain 2-like"/>
    <property type="match status" value="1"/>
</dbReference>
<dbReference type="AlphaFoldDB" id="A0A076FA86"/>
<evidence type="ECO:0000313" key="10">
    <source>
        <dbReference type="EMBL" id="AII15125.1"/>
    </source>
</evidence>
<dbReference type="FunFam" id="3.40.1440.10:FF:000001">
    <property type="entry name" value="UvrABC system protein C"/>
    <property type="match status" value="1"/>
</dbReference>
<feature type="domain" description="UVR" evidence="7">
    <location>
        <begin position="202"/>
        <end position="237"/>
    </location>
</feature>
<keyword evidence="3" id="KW-0228">DNA excision</keyword>
<name>A0A076FA86_9BACT</name>
<dbReference type="PROSITE" id="PS50164">
    <property type="entry name" value="GIY_YIG"/>
    <property type="match status" value="1"/>
</dbReference>
<keyword evidence="11" id="KW-1185">Reference proteome</keyword>
<protein>
    <submittedName>
        <fullName evidence="10">UvrABC nucleotide excision repair complex, subunit UvrC</fullName>
        <ecNumber evidence="10">3.1.25.-</ecNumber>
    </submittedName>
</protein>
<gene>
    <name evidence="10" type="primary">uvrC</name>
    <name evidence="10" type="ORF">CIG1485E_1292</name>
</gene>
<feature type="domain" description="GIY-YIG" evidence="8">
    <location>
        <begin position="11"/>
        <end position="96"/>
    </location>
</feature>
<dbReference type="Gene3D" id="3.30.420.340">
    <property type="entry name" value="UvrC, RNAse H endonuclease domain"/>
    <property type="match status" value="1"/>
</dbReference>
<evidence type="ECO:0000259" key="8">
    <source>
        <dbReference type="PROSITE" id="PS50164"/>
    </source>
</evidence>
<keyword evidence="4" id="KW-0267">Excision nuclease</keyword>
<keyword evidence="5" id="KW-0234">DNA repair</keyword>
<dbReference type="RefSeq" id="WP_038454766.1">
    <property type="nucleotide sequence ID" value="NZ_CP009043.1"/>
</dbReference>
<dbReference type="eggNOG" id="COG0322">
    <property type="taxonomic scope" value="Bacteria"/>
</dbReference>
<dbReference type="InterPro" id="IPR004791">
    <property type="entry name" value="UvrC"/>
</dbReference>
<dbReference type="InterPro" id="IPR001162">
    <property type="entry name" value="UvrC_RNase_H_dom"/>
</dbReference>
<dbReference type="SUPFAM" id="SSF46600">
    <property type="entry name" value="C-terminal UvrC-binding domain of UvrB"/>
    <property type="match status" value="1"/>
</dbReference>
<dbReference type="InterPro" id="IPR035901">
    <property type="entry name" value="GIY-YIG_endonuc_sf"/>
</dbReference>
<dbReference type="GO" id="GO:0009381">
    <property type="term" value="F:excinuclease ABC activity"/>
    <property type="evidence" value="ECO:0007669"/>
    <property type="project" value="InterPro"/>
</dbReference>
<keyword evidence="2" id="KW-0227">DNA damage</keyword>
<dbReference type="InterPro" id="IPR050066">
    <property type="entry name" value="UvrABC_protein_C"/>
</dbReference>
<dbReference type="SUPFAM" id="SSF82771">
    <property type="entry name" value="GIY-YIG endonuclease"/>
    <property type="match status" value="1"/>
</dbReference>
<evidence type="ECO:0000259" key="9">
    <source>
        <dbReference type="PROSITE" id="PS50165"/>
    </source>
</evidence>
<reference evidence="11" key="1">
    <citation type="journal article" date="2014" name="Genome Announc.">
        <title>Complete Genome Sequence of Campylobacter iguaniorum Strain 1485ET, Isolated from a Bearded Dragon (Pogona vitticeps).</title>
        <authorList>
            <person name="Gilbert M.J."/>
            <person name="Miller W.G."/>
            <person name="Yee E."/>
            <person name="Kik M."/>
            <person name="Wagenaar J.A."/>
            <person name="Duim B."/>
        </authorList>
    </citation>
    <scope>NUCLEOTIDE SEQUENCE [LARGE SCALE GENOMIC DNA]</scope>
    <source>
        <strain evidence="11">1485E</strain>
    </source>
</reference>
<feature type="domain" description="UvrC family homology region profile" evidence="9">
    <location>
        <begin position="254"/>
        <end position="473"/>
    </location>
</feature>
<evidence type="ECO:0000259" key="7">
    <source>
        <dbReference type="PROSITE" id="PS50151"/>
    </source>
</evidence>
<evidence type="ECO:0000256" key="1">
    <source>
        <dbReference type="ARBA" id="ARBA00022490"/>
    </source>
</evidence>
<dbReference type="STRING" id="1244531.CIG2463D_1425"/>
<evidence type="ECO:0000256" key="5">
    <source>
        <dbReference type="ARBA" id="ARBA00023204"/>
    </source>
</evidence>
<dbReference type="HOGENOM" id="CLU_014841_3_2_7"/>
<dbReference type="Pfam" id="PF01541">
    <property type="entry name" value="GIY-YIG"/>
    <property type="match status" value="1"/>
</dbReference>
<dbReference type="OrthoDB" id="9804933at2"/>
<evidence type="ECO:0000256" key="4">
    <source>
        <dbReference type="ARBA" id="ARBA00022881"/>
    </source>
</evidence>
<dbReference type="PROSITE" id="PS50151">
    <property type="entry name" value="UVR"/>
    <property type="match status" value="1"/>
</dbReference>
<keyword evidence="6" id="KW-0742">SOS response</keyword>
<dbReference type="Pfam" id="PF08459">
    <property type="entry name" value="UvrC_RNaseH_dom"/>
    <property type="match status" value="1"/>
</dbReference>
<dbReference type="Pfam" id="PF02151">
    <property type="entry name" value="UVR"/>
    <property type="match status" value="1"/>
</dbReference>
<keyword evidence="1" id="KW-0963">Cytoplasm</keyword>
<dbReference type="InterPro" id="IPR036876">
    <property type="entry name" value="UVR_dom_sf"/>
</dbReference>